<dbReference type="Pfam" id="PF07963">
    <property type="entry name" value="N_methyl"/>
    <property type="match status" value="1"/>
</dbReference>
<evidence type="ECO:0000313" key="2">
    <source>
        <dbReference type="EMBL" id="QDT66437.1"/>
    </source>
</evidence>
<dbReference type="NCBIfam" id="TIGR02532">
    <property type="entry name" value="IV_pilin_GFxxxE"/>
    <property type="match status" value="1"/>
</dbReference>
<dbReference type="Proteomes" id="UP000319976">
    <property type="component" value="Chromosome"/>
</dbReference>
<dbReference type="InterPro" id="IPR012902">
    <property type="entry name" value="N_methyl_site"/>
</dbReference>
<keyword evidence="3" id="KW-1185">Reference proteome</keyword>
<dbReference type="PROSITE" id="PS00409">
    <property type="entry name" value="PROKAR_NTER_METHYL"/>
    <property type="match status" value="1"/>
</dbReference>
<feature type="domain" description="DUF1559" evidence="1">
    <location>
        <begin position="33"/>
        <end position="302"/>
    </location>
</feature>
<evidence type="ECO:0000313" key="3">
    <source>
        <dbReference type="Proteomes" id="UP000319976"/>
    </source>
</evidence>
<sequence>MDIKMRKGFTLIELLVVIAIIAILIALLLPAVQQAREAARRSQCKNNLKQLALALHNYHDGHGTFPPGVVSDPNVLDDRGHWAWSALILPFIEQAGLYGKLQPGTIQVAQHFDTAAGQELMQTSLAAFRCPSDTGPKLHGNAGNNTEDSAGSLFEMPVSNYIASNSVSATRATIGNETGYARGMFAVNSKVRMRDITDGTSNTIMLGERCWELENPMWAANLYAVRGNGGSGAPEPSDGNQGIAHAVGGTGTLINTDTGFATPTTSATNKFRRMAYHSLHVGGAQFALADGSVHFISENIDHGSGEATNGTLKRLVAIADGDVIGEF</sequence>
<dbReference type="Gene3D" id="3.30.700.10">
    <property type="entry name" value="Glycoprotein, Type 4 Pilin"/>
    <property type="match status" value="1"/>
</dbReference>
<dbReference type="PANTHER" id="PTHR30093">
    <property type="entry name" value="GENERAL SECRETION PATHWAY PROTEIN G"/>
    <property type="match status" value="1"/>
</dbReference>
<dbReference type="PANTHER" id="PTHR30093:SF2">
    <property type="entry name" value="TYPE II SECRETION SYSTEM PROTEIN H"/>
    <property type="match status" value="1"/>
</dbReference>
<dbReference type="SUPFAM" id="SSF54523">
    <property type="entry name" value="Pili subunits"/>
    <property type="match status" value="1"/>
</dbReference>
<dbReference type="KEGG" id="chya:V22_37040"/>
<dbReference type="NCBIfam" id="TIGR04294">
    <property type="entry name" value="pre_pil_HX9DG"/>
    <property type="match status" value="1"/>
</dbReference>
<dbReference type="AlphaFoldDB" id="A0A517TDJ9"/>
<reference evidence="2 3" key="1">
    <citation type="submission" date="2019-02" db="EMBL/GenBank/DDBJ databases">
        <title>Deep-cultivation of Planctomycetes and their phenomic and genomic characterization uncovers novel biology.</title>
        <authorList>
            <person name="Wiegand S."/>
            <person name="Jogler M."/>
            <person name="Boedeker C."/>
            <person name="Pinto D."/>
            <person name="Vollmers J."/>
            <person name="Rivas-Marin E."/>
            <person name="Kohn T."/>
            <person name="Peeters S.H."/>
            <person name="Heuer A."/>
            <person name="Rast P."/>
            <person name="Oberbeckmann S."/>
            <person name="Bunk B."/>
            <person name="Jeske O."/>
            <person name="Meyerdierks A."/>
            <person name="Storesund J.E."/>
            <person name="Kallscheuer N."/>
            <person name="Luecker S."/>
            <person name="Lage O.M."/>
            <person name="Pohl T."/>
            <person name="Merkel B.J."/>
            <person name="Hornburger P."/>
            <person name="Mueller R.-W."/>
            <person name="Bruemmer F."/>
            <person name="Labrenz M."/>
            <person name="Spormann A.M."/>
            <person name="Op den Camp H."/>
            <person name="Overmann J."/>
            <person name="Amann R."/>
            <person name="Jetten M.S.M."/>
            <person name="Mascher T."/>
            <person name="Medema M.H."/>
            <person name="Devos D.P."/>
            <person name="Kaster A.-K."/>
            <person name="Ovreas L."/>
            <person name="Rohde M."/>
            <person name="Galperin M.Y."/>
            <person name="Jogler C."/>
        </authorList>
    </citation>
    <scope>NUCLEOTIDE SEQUENCE [LARGE SCALE GENOMIC DNA]</scope>
    <source>
        <strain evidence="2 3">V22</strain>
    </source>
</reference>
<dbReference type="RefSeq" id="WP_145265520.1">
    <property type="nucleotide sequence ID" value="NZ_CP036316.1"/>
</dbReference>
<gene>
    <name evidence="2" type="primary">xcpT_35</name>
    <name evidence="2" type="ORF">V22_37040</name>
</gene>
<dbReference type="InterPro" id="IPR011453">
    <property type="entry name" value="DUF1559"/>
</dbReference>
<dbReference type="InterPro" id="IPR045584">
    <property type="entry name" value="Pilin-like"/>
</dbReference>
<organism evidence="2 3">
    <name type="scientific">Calycomorphotria hydatis</name>
    <dbReference type="NCBI Taxonomy" id="2528027"/>
    <lineage>
        <taxon>Bacteria</taxon>
        <taxon>Pseudomonadati</taxon>
        <taxon>Planctomycetota</taxon>
        <taxon>Planctomycetia</taxon>
        <taxon>Planctomycetales</taxon>
        <taxon>Planctomycetaceae</taxon>
        <taxon>Calycomorphotria</taxon>
    </lineage>
</organism>
<accession>A0A517TDJ9</accession>
<evidence type="ECO:0000259" key="1">
    <source>
        <dbReference type="Pfam" id="PF07596"/>
    </source>
</evidence>
<dbReference type="InterPro" id="IPR027558">
    <property type="entry name" value="Pre_pil_HX9DG_C"/>
</dbReference>
<dbReference type="OrthoDB" id="214579at2"/>
<dbReference type="Pfam" id="PF07596">
    <property type="entry name" value="SBP_bac_10"/>
    <property type="match status" value="1"/>
</dbReference>
<name>A0A517TDJ9_9PLAN</name>
<proteinExistence type="predicted"/>
<dbReference type="EMBL" id="CP036316">
    <property type="protein sequence ID" value="QDT66437.1"/>
    <property type="molecule type" value="Genomic_DNA"/>
</dbReference>
<protein>
    <submittedName>
        <fullName evidence="2">Type II secretion system protein G</fullName>
    </submittedName>
</protein>